<organism evidence="2">
    <name type="scientific">Fagus sylvatica</name>
    <name type="common">Beechnut</name>
    <dbReference type="NCBI Taxonomy" id="28930"/>
    <lineage>
        <taxon>Eukaryota</taxon>
        <taxon>Viridiplantae</taxon>
        <taxon>Streptophyta</taxon>
        <taxon>Embryophyta</taxon>
        <taxon>Tracheophyta</taxon>
        <taxon>Spermatophyta</taxon>
        <taxon>Magnoliopsida</taxon>
        <taxon>eudicotyledons</taxon>
        <taxon>Gunneridae</taxon>
        <taxon>Pentapetalae</taxon>
        <taxon>rosids</taxon>
        <taxon>fabids</taxon>
        <taxon>Fagales</taxon>
        <taxon>Fagaceae</taxon>
        <taxon>Fagus</taxon>
    </lineage>
</organism>
<dbReference type="SUPFAM" id="SSF56219">
    <property type="entry name" value="DNase I-like"/>
    <property type="match status" value="1"/>
</dbReference>
<evidence type="ECO:0000313" key="2">
    <source>
        <dbReference type="EMBL" id="SPD08982.1"/>
    </source>
</evidence>
<protein>
    <recommendedName>
        <fullName evidence="1">Reverse transcriptase zinc-binding domain-containing protein</fullName>
    </recommendedName>
</protein>
<accession>A0A2N9HA20</accession>
<dbReference type="InterPro" id="IPR036691">
    <property type="entry name" value="Endo/exonu/phosph_ase_sf"/>
</dbReference>
<dbReference type="Gene3D" id="3.60.10.10">
    <property type="entry name" value="Endonuclease/exonuclease/phosphatase"/>
    <property type="match status" value="1"/>
</dbReference>
<feature type="domain" description="Reverse transcriptase zinc-binding" evidence="1">
    <location>
        <begin position="1337"/>
        <end position="1421"/>
    </location>
</feature>
<dbReference type="PANTHER" id="PTHR33116:SF78">
    <property type="entry name" value="OS12G0587133 PROTEIN"/>
    <property type="match status" value="1"/>
</dbReference>
<dbReference type="Pfam" id="PF13966">
    <property type="entry name" value="zf-RVT"/>
    <property type="match status" value="1"/>
</dbReference>
<proteinExistence type="predicted"/>
<sequence length="1518" mass="171319">MGFAAAIWLRDVLLEVAKLSNAQNLFRSFREGNKIFVLQKQRNGKGRFVTITALGDSKSKGYVIIPEGRDACGWHGLSQEINSIMAAQNNGKREMNHRQPQTRNLMGQGSQVPNMVKESCTFKEVVIKGDMPNLSIGITGNQGEVSQLCNGSAKENLELSLKIVLSRGANGAWEVNWARVELSEDKGPIHSQAHVTKQTKPTINNGTRIQFAKPITAKTKTQINDLKPKMVWQPRVNGLQKIQNSAVSGMASTLANPNLDRVSVHSCDSESQISSTPSLIPAPPSISPPIAEVLQEIGEVDRSWGSSRDCFIDLRDGRRLRIPVDLRSPVAEMCRPEDAITQKLAQWVSEQREAFETDVEDEVGDSEGEVMGLEYGSKCVGDFSGCESLGSYEGNGNELGMVLTEDKEGSGLILNETEDGDWNELLRSDGVGDKGQKDLVPLNVEPLAVAFPVGVENQGSQTAGNSGSQSSDWVQRRQKAIGKVLGANYEGYEQAVTVLLMDIEACHLQRKANMVGIQKPMSSGRKGSRELKRLASSINYEARATREDKGKGKIQGGDEIETKLKLITDPIVRSLWRCRYVDWLFLGSSGASGEDHHVWMFTGVYGPNINNDRRLMWDELAGIRSCWDVPWCLGGDFNMVWFPAERVGSTNFFASMHDFSDFISSHGLIDIPLTGGNFTWSNNREISSMSRIDRFLYSVDWAEGFISIIQKRLDRLNSDHFPVSLECGNIQRRRRHFRFENMWLKAEGFVERVRAWWESYQVEGTPSYVFANKLKALKVDLKKWNETEFGQLEEKGKREQLTRDLEKVILMAEICWRQKSRALWLKEGDKNSRFFHCLANSHRNTNTISKILINGSPSTNQDEIRDHIAQFYEHLYREAGYRRPYLDGIQFEAISEENALWLDRPFEESEIEIVVQGCNGDKAPGPDGFSLAFFQKCWSIVRKDVLGVCQEFHDHCQFERSLNATFVSLIPKKHGADELKDFRPISLVGGMYKIIAKLLADRLAAVLGTIISPSQSAFVKGRQILDSVLIANECLDSRLKAFNPRAFSRLIVKATGAGMLSGFSVGSIDPLEVSHLLFADDTLIFCEVPCIEELADILGCKTSKLPMKYLGLPLGARFKAKEIWNPIVEKMERRLAGWKRIYLSKGGRLTLIKSTLSNLPTYFLSLFPIPADVANRIEKIQRNFLWGTTEEVAKFHLVKWNKVCSPLSHGGLAIKNLRRFNEALLGKWLWRFGVERDAFWRKVIMAKYGSLDGGWMSKAPSGPHGVGLWKFIHSRWANFSKLVAFEVGDGSLIRFWDDLWCSEEPLKLVYPELFRIACVQEGPVSDFVHYHGHDVHWEVKSFYTHLTFPGLGYFPWKSIWKAKVPPRVAFFVWTAALGKVLTADNLRRRGIPVVSWCCMCKADGESVDHLLLHCPYAKELWDMVLGLFGIHWVMPKTVTELLHCWFGSVGCHSVIWKAIPHCIMWCLWQQRNARTFEDCELSVVELKLHLYSSLLDWMSATGLFRFSNVLDLIDSCSF</sequence>
<dbReference type="EMBL" id="OIVN01003124">
    <property type="protein sequence ID" value="SPD08982.1"/>
    <property type="molecule type" value="Genomic_DNA"/>
</dbReference>
<gene>
    <name evidence="2" type="ORF">FSB_LOCUS36864</name>
</gene>
<evidence type="ECO:0000259" key="1">
    <source>
        <dbReference type="Pfam" id="PF13966"/>
    </source>
</evidence>
<name>A0A2N9HA20_FAGSY</name>
<dbReference type="PANTHER" id="PTHR33116">
    <property type="entry name" value="REVERSE TRANSCRIPTASE ZINC-BINDING DOMAIN-CONTAINING PROTEIN-RELATED-RELATED"/>
    <property type="match status" value="1"/>
</dbReference>
<dbReference type="InterPro" id="IPR026960">
    <property type="entry name" value="RVT-Znf"/>
</dbReference>
<reference evidence="2" key="1">
    <citation type="submission" date="2018-02" db="EMBL/GenBank/DDBJ databases">
        <authorList>
            <person name="Cohen D.B."/>
            <person name="Kent A.D."/>
        </authorList>
    </citation>
    <scope>NUCLEOTIDE SEQUENCE</scope>
</reference>